<dbReference type="Proteomes" id="UP001146793">
    <property type="component" value="Unassembled WGS sequence"/>
</dbReference>
<feature type="region of interest" description="Disordered" evidence="1">
    <location>
        <begin position="210"/>
        <end position="245"/>
    </location>
</feature>
<feature type="compositionally biased region" description="Basic residues" evidence="1">
    <location>
        <begin position="235"/>
        <end position="245"/>
    </location>
</feature>
<feature type="compositionally biased region" description="Basic and acidic residues" evidence="1">
    <location>
        <begin position="17"/>
        <end position="29"/>
    </location>
</feature>
<evidence type="ECO:0000313" key="3">
    <source>
        <dbReference type="Proteomes" id="UP001146793"/>
    </source>
</evidence>
<feature type="compositionally biased region" description="Basic residues" evidence="1">
    <location>
        <begin position="210"/>
        <end position="226"/>
    </location>
</feature>
<dbReference type="AlphaFoldDB" id="A0AAV8AHX4"/>
<evidence type="ECO:0000256" key="1">
    <source>
        <dbReference type="SAM" id="MobiDB-lite"/>
    </source>
</evidence>
<protein>
    <submittedName>
        <fullName evidence="2">Uncharacterized protein</fullName>
    </submittedName>
</protein>
<sequence length="427" mass="50889">MSTCSKRKNRRRKTMKKKNEDTPQRKDSRAATGELKPKPMHKKIMQRLTKIQISELEKVQKEKFVVRIPIFRKYFREWFIEEYDENHKKLVRVTLSSELLIAMSAVFKQGSSNLLRTIQYHYENLSMKNINTIKNRKKKKGEKKQTRKSNEDLVYIFDPRGNYKKRKRRNSTQKAQKTIKLKIRRKIKTNKCPFSIENLVIFIKKKRLNVQPKKNPKNHQTSKIKKLSTNDQPKKNPKKKTRKINNQKVEHKIGKGIHEELTKKEKTGSFLKHSIILKKESELETVEEQNINAQFKIVDNEPSFYIETTCPTVYPNYLFDNFLLLPFDENNFLSRENPQNNNSSIEASNNSILFGNCINNVQEKTPLFEGLDFSEKDIMDFDSKFELFKENPMDDFDEDSENFLLENQEEYYDHEYYNFDLTGEDRI</sequence>
<dbReference type="EMBL" id="JANTQA010000008">
    <property type="protein sequence ID" value="KAJ3453006.1"/>
    <property type="molecule type" value="Genomic_DNA"/>
</dbReference>
<reference evidence="2" key="1">
    <citation type="submission" date="2022-08" db="EMBL/GenBank/DDBJ databases">
        <title>Novel sulphate-reducing endosymbionts in the free-living metamonad Anaeramoeba.</title>
        <authorList>
            <person name="Jerlstrom-Hultqvist J."/>
            <person name="Cepicka I."/>
            <person name="Gallot-Lavallee L."/>
            <person name="Salas-Leiva D."/>
            <person name="Curtis B.A."/>
            <person name="Zahonova K."/>
            <person name="Pipaliya S."/>
            <person name="Dacks J."/>
            <person name="Roger A.J."/>
        </authorList>
    </citation>
    <scope>NUCLEOTIDE SEQUENCE</scope>
    <source>
        <strain evidence="2">Busselton2</strain>
    </source>
</reference>
<gene>
    <name evidence="2" type="ORF">M0812_04787</name>
</gene>
<organism evidence="2 3">
    <name type="scientific">Anaeramoeba flamelloides</name>
    <dbReference type="NCBI Taxonomy" id="1746091"/>
    <lineage>
        <taxon>Eukaryota</taxon>
        <taxon>Metamonada</taxon>
        <taxon>Anaeramoebidae</taxon>
        <taxon>Anaeramoeba</taxon>
    </lineage>
</organism>
<name>A0AAV8AHX4_9EUKA</name>
<comment type="caution">
    <text evidence="2">The sequence shown here is derived from an EMBL/GenBank/DDBJ whole genome shotgun (WGS) entry which is preliminary data.</text>
</comment>
<accession>A0AAV8AHX4</accession>
<feature type="compositionally biased region" description="Basic residues" evidence="1">
    <location>
        <begin position="1"/>
        <end position="16"/>
    </location>
</feature>
<evidence type="ECO:0000313" key="2">
    <source>
        <dbReference type="EMBL" id="KAJ3453006.1"/>
    </source>
</evidence>
<feature type="region of interest" description="Disordered" evidence="1">
    <location>
        <begin position="1"/>
        <end position="37"/>
    </location>
</feature>
<proteinExistence type="predicted"/>